<evidence type="ECO:0000313" key="3">
    <source>
        <dbReference type="Proteomes" id="UP001202180"/>
    </source>
</evidence>
<name>A0ABT0HSU9_9BACT</name>
<dbReference type="Proteomes" id="UP001202180">
    <property type="component" value="Unassembled WGS sequence"/>
</dbReference>
<comment type="caution">
    <text evidence="2">The sequence shown here is derived from an EMBL/GenBank/DDBJ whole genome shotgun (WGS) entry which is preliminary data.</text>
</comment>
<accession>A0ABT0HSU9</accession>
<protein>
    <submittedName>
        <fullName evidence="2">DUF5694 domain-containing protein</fullName>
    </submittedName>
</protein>
<feature type="signal peptide" evidence="1">
    <location>
        <begin position="1"/>
        <end position="18"/>
    </location>
</feature>
<dbReference type="EMBL" id="JALPRF010000007">
    <property type="protein sequence ID" value="MCK8495257.1"/>
    <property type="molecule type" value="Genomic_DNA"/>
</dbReference>
<keyword evidence="3" id="KW-1185">Reference proteome</keyword>
<organism evidence="2 3">
    <name type="scientific">Spirosoma liriopis</name>
    <dbReference type="NCBI Taxonomy" id="2937440"/>
    <lineage>
        <taxon>Bacteria</taxon>
        <taxon>Pseudomonadati</taxon>
        <taxon>Bacteroidota</taxon>
        <taxon>Cytophagia</taxon>
        <taxon>Cytophagales</taxon>
        <taxon>Cytophagaceae</taxon>
        <taxon>Spirosoma</taxon>
    </lineage>
</organism>
<dbReference type="InterPro" id="IPR043749">
    <property type="entry name" value="DUF5694"/>
</dbReference>
<feature type="chain" id="PRO_5046348984" evidence="1">
    <location>
        <begin position="19"/>
        <end position="291"/>
    </location>
</feature>
<dbReference type="RefSeq" id="WP_248479985.1">
    <property type="nucleotide sequence ID" value="NZ_JALPRF010000007.1"/>
</dbReference>
<gene>
    <name evidence="2" type="ORF">M0L20_25530</name>
</gene>
<proteinExistence type="predicted"/>
<dbReference type="Pfam" id="PF18950">
    <property type="entry name" value="DUF5694"/>
    <property type="match status" value="1"/>
</dbReference>
<evidence type="ECO:0000313" key="2">
    <source>
        <dbReference type="EMBL" id="MCK8495257.1"/>
    </source>
</evidence>
<evidence type="ECO:0000256" key="1">
    <source>
        <dbReference type="SAM" id="SignalP"/>
    </source>
</evidence>
<reference evidence="2 3" key="1">
    <citation type="submission" date="2022-04" db="EMBL/GenBank/DDBJ databases">
        <title>Spirosoma sp. strain RP8 genome sequencing and assembly.</title>
        <authorList>
            <person name="Jung Y."/>
        </authorList>
    </citation>
    <scope>NUCLEOTIDE SEQUENCE [LARGE SCALE GENOMIC DNA]</scope>
    <source>
        <strain evidence="2 3">RP8</strain>
    </source>
</reference>
<keyword evidence="1" id="KW-0732">Signal</keyword>
<sequence length="291" mass="33524">MRLVYLLLFVLSSSSTQAQTAPLRQQIDALFASPKPQVLLLGTFHFAGERVDANTTPAYLRVDIRSPSRQAQLGEVIKRIARFNPTKIAIEASPNAKQYIDSVYAAYRAGKFRGDKRVSEEDELYQLGFRLADRLGHRELFPIDAPPFRIRFSPVDSLTMFTKYEHQADSSFAFWDQQYTTYAKLQDSLKYHASVVDYLRFLNTDDTQSRSIGRWLVTTKRGTNREPIGADGFISRYYNRNLRIYSNIQRLITSPSDRILVLYGNTHLYILKHLIKASPEFELADTMDYLN</sequence>